<dbReference type="AlphaFoldDB" id="A0A0P1IEL2"/>
<dbReference type="STRING" id="1715693.PH7735_03247"/>
<gene>
    <name evidence="1" type="ORF">PH7735_03247</name>
</gene>
<sequence length="60" mass="6741">MIYRPTGQIMWVVVDGASQNSIKLQIGADVFDLMAQLPVKKQKAKVPTLFFGGRFPYRAL</sequence>
<evidence type="ECO:0000313" key="1">
    <source>
        <dbReference type="EMBL" id="CUK08442.1"/>
    </source>
</evidence>
<reference evidence="2" key="1">
    <citation type="submission" date="2015-09" db="EMBL/GenBank/DDBJ databases">
        <authorList>
            <person name="Rodrigo-Torres Lidia"/>
            <person name="Arahal R.David."/>
        </authorList>
    </citation>
    <scope>NUCLEOTIDE SEQUENCE [LARGE SCALE GENOMIC DNA]</scope>
    <source>
        <strain evidence="2">CECT 7735</strain>
    </source>
</reference>
<proteinExistence type="predicted"/>
<protein>
    <submittedName>
        <fullName evidence="1">Uncharacterized protein</fullName>
    </submittedName>
</protein>
<organism evidence="1 2">
    <name type="scientific">Shimia thalassica</name>
    <dbReference type="NCBI Taxonomy" id="1715693"/>
    <lineage>
        <taxon>Bacteria</taxon>
        <taxon>Pseudomonadati</taxon>
        <taxon>Pseudomonadota</taxon>
        <taxon>Alphaproteobacteria</taxon>
        <taxon>Rhodobacterales</taxon>
        <taxon>Roseobacteraceae</taxon>
    </lineage>
</organism>
<dbReference type="EMBL" id="CYTW01000004">
    <property type="protein sequence ID" value="CUK08442.1"/>
    <property type="molecule type" value="Genomic_DNA"/>
</dbReference>
<evidence type="ECO:0000313" key="2">
    <source>
        <dbReference type="Proteomes" id="UP000051870"/>
    </source>
</evidence>
<name>A0A0P1IEL2_9RHOB</name>
<accession>A0A0P1IEL2</accession>
<dbReference type="Proteomes" id="UP000051870">
    <property type="component" value="Unassembled WGS sequence"/>
</dbReference>
<keyword evidence="2" id="KW-1185">Reference proteome</keyword>